<dbReference type="GO" id="GO:0003700">
    <property type="term" value="F:DNA-binding transcription factor activity"/>
    <property type="evidence" value="ECO:0007669"/>
    <property type="project" value="InterPro"/>
</dbReference>
<evidence type="ECO:0000256" key="6">
    <source>
        <dbReference type="ARBA" id="ARBA00023242"/>
    </source>
</evidence>
<evidence type="ECO:0000256" key="5">
    <source>
        <dbReference type="ARBA" id="ARBA00023163"/>
    </source>
</evidence>
<evidence type="ECO:0000256" key="3">
    <source>
        <dbReference type="ARBA" id="ARBA00023015"/>
    </source>
</evidence>
<evidence type="ECO:0000256" key="7">
    <source>
        <dbReference type="SAM" id="MobiDB-lite"/>
    </source>
</evidence>
<evidence type="ECO:0000256" key="2">
    <source>
        <dbReference type="ARBA" id="ARBA00007163"/>
    </source>
</evidence>
<feature type="region of interest" description="Disordered" evidence="7">
    <location>
        <begin position="1"/>
        <end position="43"/>
    </location>
</feature>
<dbReference type="Gramene" id="OE9A087070T3">
    <property type="protein sequence ID" value="OE9A087070C3"/>
    <property type="gene ID" value="OE9A087070"/>
</dbReference>
<dbReference type="EMBL" id="CACTIH010007421">
    <property type="protein sequence ID" value="CAA3013064.1"/>
    <property type="molecule type" value="Genomic_DNA"/>
</dbReference>
<gene>
    <name evidence="9" type="ORF">OLEA9_A087070</name>
</gene>
<dbReference type="SUPFAM" id="SSF57959">
    <property type="entry name" value="Leucine zipper domain"/>
    <property type="match status" value="1"/>
</dbReference>
<proteinExistence type="inferred from homology"/>
<dbReference type="CDD" id="cd14702">
    <property type="entry name" value="bZIP_plant_GBF1"/>
    <property type="match status" value="1"/>
</dbReference>
<keyword evidence="5" id="KW-0804">Transcription</keyword>
<evidence type="ECO:0000259" key="8">
    <source>
        <dbReference type="PROSITE" id="PS50217"/>
    </source>
</evidence>
<dbReference type="InterPro" id="IPR046347">
    <property type="entry name" value="bZIP_sf"/>
</dbReference>
<dbReference type="GO" id="GO:0005634">
    <property type="term" value="C:nucleus"/>
    <property type="evidence" value="ECO:0007669"/>
    <property type="project" value="UniProtKB-SubCell"/>
</dbReference>
<dbReference type="Pfam" id="PF07777">
    <property type="entry name" value="MFMR"/>
    <property type="match status" value="1"/>
</dbReference>
<dbReference type="InterPro" id="IPR012900">
    <property type="entry name" value="MFMR"/>
</dbReference>
<reference evidence="9 10" key="1">
    <citation type="submission" date="2019-12" db="EMBL/GenBank/DDBJ databases">
        <authorList>
            <person name="Alioto T."/>
            <person name="Alioto T."/>
            <person name="Gomez Garrido J."/>
        </authorList>
    </citation>
    <scope>NUCLEOTIDE SEQUENCE [LARGE SCALE GENOMIC DNA]</scope>
</reference>
<dbReference type="InterPro" id="IPR004827">
    <property type="entry name" value="bZIP"/>
</dbReference>
<dbReference type="InterPro" id="IPR044827">
    <property type="entry name" value="GBF-like"/>
</dbReference>
<keyword evidence="4" id="KW-0238">DNA-binding</keyword>
<feature type="compositionally biased region" description="Basic and acidic residues" evidence="7">
    <location>
        <begin position="128"/>
        <end position="140"/>
    </location>
</feature>
<accession>A0A8S0U341</accession>
<protein>
    <submittedName>
        <fullName evidence="9">BZIP transcription factor 16-like</fullName>
    </submittedName>
</protein>
<feature type="region of interest" description="Disordered" evidence="7">
    <location>
        <begin position="369"/>
        <end position="412"/>
    </location>
</feature>
<evidence type="ECO:0000256" key="1">
    <source>
        <dbReference type="ARBA" id="ARBA00004123"/>
    </source>
</evidence>
<feature type="compositionally biased region" description="Low complexity" evidence="7">
    <location>
        <begin position="174"/>
        <end position="186"/>
    </location>
</feature>
<dbReference type="Pfam" id="PF16596">
    <property type="entry name" value="MFMR_assoc"/>
    <property type="match status" value="1"/>
</dbReference>
<feature type="region of interest" description="Disordered" evidence="7">
    <location>
        <begin position="116"/>
        <end position="244"/>
    </location>
</feature>
<dbReference type="Gene3D" id="1.20.5.170">
    <property type="match status" value="1"/>
</dbReference>
<name>A0A8S0U341_OLEEU</name>
<comment type="similarity">
    <text evidence="2">Belongs to the bZIP family.</text>
</comment>
<feature type="compositionally biased region" description="Low complexity" evidence="7">
    <location>
        <begin position="209"/>
        <end position="223"/>
    </location>
</feature>
<organism evidence="9 10">
    <name type="scientific">Olea europaea subsp. europaea</name>
    <dbReference type="NCBI Taxonomy" id="158383"/>
    <lineage>
        <taxon>Eukaryota</taxon>
        <taxon>Viridiplantae</taxon>
        <taxon>Streptophyta</taxon>
        <taxon>Embryophyta</taxon>
        <taxon>Tracheophyta</taxon>
        <taxon>Spermatophyta</taxon>
        <taxon>Magnoliopsida</taxon>
        <taxon>eudicotyledons</taxon>
        <taxon>Gunneridae</taxon>
        <taxon>Pentapetalae</taxon>
        <taxon>asterids</taxon>
        <taxon>lamiids</taxon>
        <taxon>Lamiales</taxon>
        <taxon>Oleaceae</taxon>
        <taxon>Oleeae</taxon>
        <taxon>Olea</taxon>
    </lineage>
</organism>
<feature type="region of interest" description="Disordered" evidence="7">
    <location>
        <begin position="304"/>
        <end position="327"/>
    </location>
</feature>
<dbReference type="GO" id="GO:0000976">
    <property type="term" value="F:transcription cis-regulatory region binding"/>
    <property type="evidence" value="ECO:0007669"/>
    <property type="project" value="UniProtKB-ARBA"/>
</dbReference>
<keyword evidence="6" id="KW-0539">Nucleus</keyword>
<keyword evidence="3" id="KW-0805">Transcription regulation</keyword>
<dbReference type="PANTHER" id="PTHR45967:SF2">
    <property type="entry name" value="BZIP TRANSCRIPTION FACTOR 68"/>
    <property type="match status" value="1"/>
</dbReference>
<evidence type="ECO:0000256" key="4">
    <source>
        <dbReference type="ARBA" id="ARBA00023125"/>
    </source>
</evidence>
<dbReference type="PANTHER" id="PTHR45967">
    <property type="entry name" value="G-BOX-BINDING FACTOR 3-RELATED"/>
    <property type="match status" value="1"/>
</dbReference>
<feature type="compositionally biased region" description="Polar residues" evidence="7">
    <location>
        <begin position="391"/>
        <end position="412"/>
    </location>
</feature>
<comment type="caution">
    <text evidence="9">The sequence shown here is derived from an EMBL/GenBank/DDBJ whole genome shotgun (WGS) entry which is preliminary data.</text>
</comment>
<comment type="subcellular location">
    <subcellularLocation>
        <location evidence="1">Nucleus</location>
    </subcellularLocation>
</comment>
<dbReference type="OrthoDB" id="1642657at2759"/>
<feature type="compositionally biased region" description="Basic and acidic residues" evidence="7">
    <location>
        <begin position="1"/>
        <end position="20"/>
    </location>
</feature>
<dbReference type="AlphaFoldDB" id="A0A8S0U341"/>
<dbReference type="SMART" id="SM00338">
    <property type="entry name" value="BRLZ"/>
    <property type="match status" value="1"/>
</dbReference>
<evidence type="ECO:0000313" key="10">
    <source>
        <dbReference type="Proteomes" id="UP000594638"/>
    </source>
</evidence>
<evidence type="ECO:0000313" key="9">
    <source>
        <dbReference type="EMBL" id="CAA3013064.1"/>
    </source>
</evidence>
<dbReference type="Pfam" id="PF00170">
    <property type="entry name" value="bZIP_1"/>
    <property type="match status" value="1"/>
</dbReference>
<keyword evidence="10" id="KW-1185">Reference proteome</keyword>
<feature type="domain" description="BZIP" evidence="8">
    <location>
        <begin position="305"/>
        <end position="368"/>
    </location>
</feature>
<dbReference type="PROSITE" id="PS50217">
    <property type="entry name" value="BZIP"/>
    <property type="match status" value="1"/>
</dbReference>
<sequence>MGSNEMDKSSKEGKEAKEPKTPTLQEQPSATASGTVTGDWSGFQAYSPMPPTGFLASSPQAHPYMWGIQQFMPPYGTPPHPYVAMYPHGGIYAHPTMPPGSYPFSPFAMSSPNGIAEASGNTPGNMELDGKSSEGKEKLPIKRSKGRLGSLNMITGKNIEPGKTSGASANGVYSKSAESASEGSSEGSDETSQNESHVKSGGQQDSGETSQNGSGTHSSHNGGPNTPHSMMNQPMPVMSVSGGAVSIPGPTTNLNIGMDCWAAAQPSAIPAMHGKVPSAPVAGGMVTSGSRDNVQSHLWIQDDRELKRQRRKQSNRESARRSRLRKQAECDVLAQRAEAMKEENASLGAEVTRIRSEYEQLLAQNAALKERLGEFPEEEDPISSRDDQNAGHDSQNSGQAEHIQSAQLSRPK</sequence>
<dbReference type="Proteomes" id="UP000594638">
    <property type="component" value="Unassembled WGS sequence"/>
</dbReference>
<dbReference type="InterPro" id="IPR045314">
    <property type="entry name" value="bZIP_plant_GBF1"/>
</dbReference>
<dbReference type="PROSITE" id="PS00036">
    <property type="entry name" value="BZIP_BASIC"/>
    <property type="match status" value="1"/>
</dbReference>
<feature type="compositionally biased region" description="Polar residues" evidence="7">
    <location>
        <begin position="22"/>
        <end position="38"/>
    </location>
</feature>